<gene>
    <name evidence="8" type="ORF">C8N34_12328</name>
</gene>
<dbReference type="InterPro" id="IPR002010">
    <property type="entry name" value="T3SS_IM_R"/>
</dbReference>
<dbReference type="AlphaFoldDB" id="A0A2T6AJK5"/>
<evidence type="ECO:0000313" key="8">
    <source>
        <dbReference type="EMBL" id="PTX44008.1"/>
    </source>
</evidence>
<dbReference type="PANTHER" id="PTHR30065">
    <property type="entry name" value="FLAGELLAR BIOSYNTHETIC PROTEIN FLIR"/>
    <property type="match status" value="1"/>
</dbReference>
<keyword evidence="8" id="KW-0966">Cell projection</keyword>
<comment type="subcellular location">
    <subcellularLocation>
        <location evidence="1">Cell membrane</location>
        <topology evidence="1">Multi-pass membrane protein</topology>
    </subcellularLocation>
</comment>
<name>A0A2T6AJK5_9RHOB</name>
<keyword evidence="4 7" id="KW-0812">Transmembrane</keyword>
<feature type="transmembrane region" description="Helical" evidence="7">
    <location>
        <begin position="85"/>
        <end position="107"/>
    </location>
</feature>
<evidence type="ECO:0000256" key="3">
    <source>
        <dbReference type="ARBA" id="ARBA00022475"/>
    </source>
</evidence>
<keyword evidence="8" id="KW-0282">Flagellum</keyword>
<dbReference type="Proteomes" id="UP000244224">
    <property type="component" value="Unassembled WGS sequence"/>
</dbReference>
<dbReference type="OrthoDB" id="9779817at2"/>
<keyword evidence="3" id="KW-1003">Cell membrane</keyword>
<accession>A0A2T6AJK5</accession>
<dbReference type="EMBL" id="QBKP01000023">
    <property type="protein sequence ID" value="PTX44008.1"/>
    <property type="molecule type" value="Genomic_DNA"/>
</dbReference>
<organism evidence="8 9">
    <name type="scientific">Gemmobacter caeni</name>
    <dbReference type="NCBI Taxonomy" id="589035"/>
    <lineage>
        <taxon>Bacteria</taxon>
        <taxon>Pseudomonadati</taxon>
        <taxon>Pseudomonadota</taxon>
        <taxon>Alphaproteobacteria</taxon>
        <taxon>Rhodobacterales</taxon>
        <taxon>Paracoccaceae</taxon>
        <taxon>Gemmobacter</taxon>
    </lineage>
</organism>
<dbReference type="RefSeq" id="WP_108130606.1">
    <property type="nucleotide sequence ID" value="NZ_QBKP01000023.1"/>
</dbReference>
<evidence type="ECO:0000256" key="4">
    <source>
        <dbReference type="ARBA" id="ARBA00022692"/>
    </source>
</evidence>
<comment type="similarity">
    <text evidence="2">Belongs to the FliR/MopE/SpaR family.</text>
</comment>
<feature type="transmembrane region" description="Helical" evidence="7">
    <location>
        <begin position="213"/>
        <end position="233"/>
    </location>
</feature>
<dbReference type="PANTHER" id="PTHR30065:SF8">
    <property type="entry name" value="FLAGELLAR BIOSYNTHETIC PROTEIN FLIR"/>
    <property type="match status" value="1"/>
</dbReference>
<comment type="caution">
    <text evidence="8">The sequence shown here is derived from an EMBL/GenBank/DDBJ whole genome shotgun (WGS) entry which is preliminary data.</text>
</comment>
<feature type="transmembrane region" description="Helical" evidence="7">
    <location>
        <begin position="44"/>
        <end position="64"/>
    </location>
</feature>
<reference evidence="8 9" key="1">
    <citation type="submission" date="2018-04" db="EMBL/GenBank/DDBJ databases">
        <title>Genomic Encyclopedia of Archaeal and Bacterial Type Strains, Phase II (KMG-II): from individual species to whole genera.</title>
        <authorList>
            <person name="Goeker M."/>
        </authorList>
    </citation>
    <scope>NUCLEOTIDE SEQUENCE [LARGE SCALE GENOMIC DNA]</scope>
    <source>
        <strain evidence="8 9">DSM 21823</strain>
    </source>
</reference>
<evidence type="ECO:0000256" key="2">
    <source>
        <dbReference type="ARBA" id="ARBA00009772"/>
    </source>
</evidence>
<evidence type="ECO:0000256" key="1">
    <source>
        <dbReference type="ARBA" id="ARBA00004651"/>
    </source>
</evidence>
<evidence type="ECO:0000256" key="6">
    <source>
        <dbReference type="ARBA" id="ARBA00023136"/>
    </source>
</evidence>
<proteinExistence type="inferred from homology"/>
<dbReference type="PRINTS" id="PR00953">
    <property type="entry name" value="TYPE3IMRPROT"/>
</dbReference>
<dbReference type="GO" id="GO:0006605">
    <property type="term" value="P:protein targeting"/>
    <property type="evidence" value="ECO:0007669"/>
    <property type="project" value="InterPro"/>
</dbReference>
<evidence type="ECO:0000313" key="9">
    <source>
        <dbReference type="Proteomes" id="UP000244224"/>
    </source>
</evidence>
<feature type="transmembrane region" description="Helical" evidence="7">
    <location>
        <begin position="182"/>
        <end position="206"/>
    </location>
</feature>
<evidence type="ECO:0000256" key="5">
    <source>
        <dbReference type="ARBA" id="ARBA00022989"/>
    </source>
</evidence>
<feature type="transmembrane region" description="Helical" evidence="7">
    <location>
        <begin position="127"/>
        <end position="144"/>
    </location>
</feature>
<protein>
    <submittedName>
        <fullName evidence="8">Flagellar biosynthetic protein FliR</fullName>
    </submittedName>
</protein>
<keyword evidence="9" id="KW-1185">Reference proteome</keyword>
<evidence type="ECO:0000256" key="7">
    <source>
        <dbReference type="SAM" id="Phobius"/>
    </source>
</evidence>
<keyword evidence="5 7" id="KW-1133">Transmembrane helix</keyword>
<keyword evidence="6 7" id="KW-0472">Membrane</keyword>
<keyword evidence="8" id="KW-0969">Cilium</keyword>
<dbReference type="GO" id="GO:0005886">
    <property type="term" value="C:plasma membrane"/>
    <property type="evidence" value="ECO:0007669"/>
    <property type="project" value="UniProtKB-SubCell"/>
</dbReference>
<dbReference type="Pfam" id="PF01311">
    <property type="entry name" value="Bac_export_1"/>
    <property type="match status" value="1"/>
</dbReference>
<sequence length="257" mass="26819">MTDLFALLSQLGAFTAPLFAAAFVLLLRVGGTVALMPGFGETLLPVRIKLVAALAFTLVVAPVVMPQGMPPDTIGFSLFLSEPAIGLMFGIGLRLFIFALQTAGAIIAQATSLSQFFGGMGESQPAMGHALSLAGITLFMGMGLHVRAAQYLVESYATFPLGTILPSGDLLEWGLWQVGRSFRLGLGFATPFVIGSLIYNIAIGVVNKAMPQLMVAFIGAPALTLGGLALFALTAPLFLPVWGAAIEAYFLDPLAAP</sequence>